<dbReference type="Pfam" id="PF17313">
    <property type="entry name" value="DUF5359"/>
    <property type="match status" value="1"/>
</dbReference>
<dbReference type="RefSeq" id="WP_377345876.1">
    <property type="nucleotide sequence ID" value="NZ_JBHLTP010000003.1"/>
</dbReference>
<evidence type="ECO:0000313" key="2">
    <source>
        <dbReference type="Proteomes" id="UP001589836"/>
    </source>
</evidence>
<organism evidence="1 2">
    <name type="scientific">Pontibacillus salicampi</name>
    <dbReference type="NCBI Taxonomy" id="1449801"/>
    <lineage>
        <taxon>Bacteria</taxon>
        <taxon>Bacillati</taxon>
        <taxon>Bacillota</taxon>
        <taxon>Bacilli</taxon>
        <taxon>Bacillales</taxon>
        <taxon>Bacillaceae</taxon>
        <taxon>Pontibacillus</taxon>
    </lineage>
</organism>
<reference evidence="1 2" key="1">
    <citation type="submission" date="2024-09" db="EMBL/GenBank/DDBJ databases">
        <authorList>
            <person name="Sun Q."/>
            <person name="Mori K."/>
        </authorList>
    </citation>
    <scope>NUCLEOTIDE SEQUENCE [LARGE SCALE GENOMIC DNA]</scope>
    <source>
        <strain evidence="1 2">NCAIM B.02529</strain>
    </source>
</reference>
<accession>A0ABV6LL46</accession>
<sequence length="63" mass="7411">MERWLVILIGFHAFLLMVTQWMLLHTDAALYVQPLYEYLGVQKNVNGNIIETIDRFIPDVLSF</sequence>
<dbReference type="InterPro" id="IPR035281">
    <property type="entry name" value="DUF5359"/>
</dbReference>
<evidence type="ECO:0000313" key="1">
    <source>
        <dbReference type="EMBL" id="MFC0523133.1"/>
    </source>
</evidence>
<protein>
    <submittedName>
        <fullName evidence="1">DUF5359 family protein</fullName>
    </submittedName>
</protein>
<proteinExistence type="predicted"/>
<dbReference type="Proteomes" id="UP001589836">
    <property type="component" value="Unassembled WGS sequence"/>
</dbReference>
<gene>
    <name evidence="1" type="ORF">ACFFGV_05925</name>
</gene>
<name>A0ABV6LL46_9BACI</name>
<keyword evidence="2" id="KW-1185">Reference proteome</keyword>
<dbReference type="EMBL" id="JBHLTP010000003">
    <property type="protein sequence ID" value="MFC0523133.1"/>
    <property type="molecule type" value="Genomic_DNA"/>
</dbReference>
<comment type="caution">
    <text evidence="1">The sequence shown here is derived from an EMBL/GenBank/DDBJ whole genome shotgun (WGS) entry which is preliminary data.</text>
</comment>